<reference evidence="2" key="1">
    <citation type="submission" date="2021-05" db="EMBL/GenBank/DDBJ databases">
        <authorList>
            <person name="Arsene-Ploetze F."/>
        </authorList>
    </citation>
    <scope>NUCLEOTIDE SEQUENCE</scope>
    <source>
        <strain evidence="2">DSM 42138</strain>
    </source>
</reference>
<feature type="domain" description="ABM" evidence="1">
    <location>
        <begin position="1"/>
        <end position="66"/>
    </location>
</feature>
<dbReference type="InterPro" id="IPR007138">
    <property type="entry name" value="ABM_dom"/>
</dbReference>
<evidence type="ECO:0000259" key="1">
    <source>
        <dbReference type="Pfam" id="PF03992"/>
    </source>
</evidence>
<keyword evidence="3" id="KW-1185">Reference proteome</keyword>
<organism evidence="2 3">
    <name type="scientific">Actinacidiphila cocklensis</name>
    <dbReference type="NCBI Taxonomy" id="887465"/>
    <lineage>
        <taxon>Bacteria</taxon>
        <taxon>Bacillati</taxon>
        <taxon>Actinomycetota</taxon>
        <taxon>Actinomycetes</taxon>
        <taxon>Kitasatosporales</taxon>
        <taxon>Streptomycetaceae</taxon>
        <taxon>Actinacidiphila</taxon>
    </lineage>
</organism>
<gene>
    <name evidence="2" type="ORF">SCOCK_100193</name>
</gene>
<accession>A0A9W4E1W8</accession>
<dbReference type="RefSeq" id="WP_251484487.1">
    <property type="nucleotide sequence ID" value="NZ_CAJSLV010000002.1"/>
</dbReference>
<evidence type="ECO:0000313" key="3">
    <source>
        <dbReference type="Proteomes" id="UP001152519"/>
    </source>
</evidence>
<sequence length="94" mass="9838">MYAVVRRYEGVTDPAEAGRRVAEGFVSLLRQVPGFVAYYWVDAGGGTMVSTSVFDDQAGAEESVRTAADFVADNLASLLPNPPQISAGQVVAAG</sequence>
<dbReference type="SUPFAM" id="SSF54909">
    <property type="entry name" value="Dimeric alpha+beta barrel"/>
    <property type="match status" value="1"/>
</dbReference>
<dbReference type="InterPro" id="IPR011008">
    <property type="entry name" value="Dimeric_a/b-barrel"/>
</dbReference>
<proteinExistence type="predicted"/>
<dbReference type="AlphaFoldDB" id="A0A9W4E1W8"/>
<comment type="caution">
    <text evidence="2">The sequence shown here is derived from an EMBL/GenBank/DDBJ whole genome shotgun (WGS) entry which is preliminary data.</text>
</comment>
<name>A0A9W4E1W8_9ACTN</name>
<dbReference type="Proteomes" id="UP001152519">
    <property type="component" value="Unassembled WGS sequence"/>
</dbReference>
<evidence type="ECO:0000313" key="2">
    <source>
        <dbReference type="EMBL" id="CAG6391127.1"/>
    </source>
</evidence>
<protein>
    <recommendedName>
        <fullName evidence="1">ABM domain-containing protein</fullName>
    </recommendedName>
</protein>
<dbReference type="Pfam" id="PF03992">
    <property type="entry name" value="ABM"/>
    <property type="match status" value="1"/>
</dbReference>
<dbReference type="EMBL" id="CAJSLV010000002">
    <property type="protein sequence ID" value="CAG6391127.1"/>
    <property type="molecule type" value="Genomic_DNA"/>
</dbReference>